<dbReference type="RefSeq" id="WP_157590485.1">
    <property type="nucleotide sequence ID" value="NZ_WPIN01000025.1"/>
</dbReference>
<comment type="caution">
    <text evidence="1">The sequence shown here is derived from an EMBL/GenBank/DDBJ whole genome shotgun (WGS) entry which is preliminary data.</text>
</comment>
<dbReference type="InterPro" id="IPR029063">
    <property type="entry name" value="SAM-dependent_MTases_sf"/>
</dbReference>
<reference evidence="1 2" key="1">
    <citation type="submission" date="2019-12" db="EMBL/GenBank/DDBJ databases">
        <title>Spirosoma sp. HMF4905 genome sequencing and assembly.</title>
        <authorList>
            <person name="Kang H."/>
            <person name="Cha I."/>
            <person name="Kim H."/>
            <person name="Joh K."/>
        </authorList>
    </citation>
    <scope>NUCLEOTIDE SEQUENCE [LARGE SCALE GENOMIC DNA]</scope>
    <source>
        <strain evidence="1 2">HMF4905</strain>
    </source>
</reference>
<keyword evidence="2" id="KW-1185">Reference proteome</keyword>
<dbReference type="Gene3D" id="3.40.50.150">
    <property type="entry name" value="Vaccinia Virus protein VP39"/>
    <property type="match status" value="1"/>
</dbReference>
<name>A0A7K1SPS1_9BACT</name>
<evidence type="ECO:0008006" key="3">
    <source>
        <dbReference type="Google" id="ProtNLM"/>
    </source>
</evidence>
<sequence length="394" mass="45797">MAIEDVDHAYEKELELHLKSVLKFEPQILFSLHDIILKAKGAYPSLVKKILDREHIPYVIDKAELKQQNYSTIFSAAHPADYDWRFTDESVKNIVEQLKSLISGGDSIALFGVESLYKYCILNNLKAVLFNKSKSLLNDLKKTGYNDGLVEHDLFYSLNKYNNYFKVVIADPPWYQEFYTAFIARSAEMLLPGGYLFLSVLPVYTRPTAANDRDIIKSLLLNLGFTLIKEYNSFFRYETPSFENLSLKEEGINLTEWRTGDLWIFQRNENLIVNIQTPKPENEPDWVEFIIRDKKIKVRKNHQSKNSIFFYEHVSPTSKVLADVSRRSPLRSFIDVWTSDNYAFKVSRTSPLIECLLIFEQSNSLDQVKIFLAKKENVTQEEAKNLLNFLNLLL</sequence>
<dbReference type="Proteomes" id="UP000436006">
    <property type="component" value="Unassembled WGS sequence"/>
</dbReference>
<dbReference type="GO" id="GO:0032259">
    <property type="term" value="P:methylation"/>
    <property type="evidence" value="ECO:0007669"/>
    <property type="project" value="InterPro"/>
</dbReference>
<organism evidence="1 2">
    <name type="scientific">Spirosoma arboris</name>
    <dbReference type="NCBI Taxonomy" id="2682092"/>
    <lineage>
        <taxon>Bacteria</taxon>
        <taxon>Pseudomonadati</taxon>
        <taxon>Bacteroidota</taxon>
        <taxon>Cytophagia</taxon>
        <taxon>Cytophagales</taxon>
        <taxon>Cytophagaceae</taxon>
        <taxon>Spirosoma</taxon>
    </lineage>
</organism>
<dbReference type="GO" id="GO:0008168">
    <property type="term" value="F:methyltransferase activity"/>
    <property type="evidence" value="ECO:0007669"/>
    <property type="project" value="InterPro"/>
</dbReference>
<accession>A0A7K1SPS1</accession>
<protein>
    <recommendedName>
        <fullName evidence="3">Class I SAM-dependent methyltransferase</fullName>
    </recommendedName>
</protein>
<dbReference type="InterPro" id="IPR002052">
    <property type="entry name" value="DNA_methylase_N6_adenine_CS"/>
</dbReference>
<evidence type="ECO:0000313" key="2">
    <source>
        <dbReference type="Proteomes" id="UP000436006"/>
    </source>
</evidence>
<dbReference type="PROSITE" id="PS00092">
    <property type="entry name" value="N6_MTASE"/>
    <property type="match status" value="1"/>
</dbReference>
<proteinExistence type="predicted"/>
<dbReference type="GO" id="GO:0003676">
    <property type="term" value="F:nucleic acid binding"/>
    <property type="evidence" value="ECO:0007669"/>
    <property type="project" value="InterPro"/>
</dbReference>
<dbReference type="AlphaFoldDB" id="A0A7K1SPS1"/>
<gene>
    <name evidence="1" type="ORF">GO755_37055</name>
</gene>
<dbReference type="SUPFAM" id="SSF53335">
    <property type="entry name" value="S-adenosyl-L-methionine-dependent methyltransferases"/>
    <property type="match status" value="1"/>
</dbReference>
<dbReference type="EMBL" id="WPIN01000025">
    <property type="protein sequence ID" value="MVM35683.1"/>
    <property type="molecule type" value="Genomic_DNA"/>
</dbReference>
<evidence type="ECO:0000313" key="1">
    <source>
        <dbReference type="EMBL" id="MVM35683.1"/>
    </source>
</evidence>